<dbReference type="Gene3D" id="1.10.606.10">
    <property type="entry name" value="Vanadium-containing Chloroperoxidase, domain 2"/>
    <property type="match status" value="1"/>
</dbReference>
<dbReference type="EMBL" id="JAVDXV010000013">
    <property type="protein sequence ID" value="MDR7336124.1"/>
    <property type="molecule type" value="Genomic_DNA"/>
</dbReference>
<gene>
    <name evidence="3" type="ORF">J2X21_005294</name>
</gene>
<feature type="domain" description="Vanadium chloroperoxidase N-terminal" evidence="2">
    <location>
        <begin position="5"/>
        <end position="98"/>
    </location>
</feature>
<dbReference type="PANTHER" id="PTHR34599">
    <property type="entry name" value="PEROXIDASE-RELATED"/>
    <property type="match status" value="1"/>
</dbReference>
<evidence type="ECO:0000313" key="3">
    <source>
        <dbReference type="EMBL" id="MDR7336124.1"/>
    </source>
</evidence>
<dbReference type="InterPro" id="IPR036938">
    <property type="entry name" value="PAP2/HPO_sf"/>
</dbReference>
<accession>A0ABU2AFY9</accession>
<evidence type="ECO:0000256" key="1">
    <source>
        <dbReference type="SAM" id="MobiDB-lite"/>
    </source>
</evidence>
<protein>
    <submittedName>
        <fullName evidence="3">Membrane-associated phospholipid phosphatase</fullName>
    </submittedName>
</protein>
<feature type="region of interest" description="Disordered" evidence="1">
    <location>
        <begin position="129"/>
        <end position="153"/>
    </location>
</feature>
<evidence type="ECO:0000259" key="2">
    <source>
        <dbReference type="Pfam" id="PF17897"/>
    </source>
</evidence>
<keyword evidence="4" id="KW-1185">Reference proteome</keyword>
<sequence length="467" mass="50434">MSTTLHWNTVLMELGRRDHSPGYGGGAQTGPTRASRAMAMTHLAIYNAVASVVQPSAVYKGVKNDIAVPLPTKGSPLSHVIDGAAHAMLTYLYPRQAKYIDYSLSTPSTSDGFKEGALIAASIIEARMKDGSDAPNPPARPSDVQGAYAKHRTDPFEPGQPELGKAWGNVVRFCAEQAVTIDPYPGHGEASLLSNQKYKDDYLEVLEKGSLRSATRTPDETAIGLYWGYDGAAHLGVPPRLYNEIAREIIAGLADKNRLPSTTEGFELEVARVLAALNCAMADAGIDAWQAKYDNDLWRPVVGIRSEGTGDPFWAPLGAPQTNRPGVGPRTPPFPAYPSGHATFGAASFQVLARWLGSEITVQQVLDEENSVLDIADQHFSFVSDELDGVAVDADGSVRQRLPRSYKSFARAVFENSISRVFLGVHWRFDGIPRQASENVGGVPMGLKIGNQAHDFFLGLKSEQAKS</sequence>
<reference evidence="3 4" key="1">
    <citation type="submission" date="2023-07" db="EMBL/GenBank/DDBJ databases">
        <title>Sorghum-associated microbial communities from plants grown in Nebraska, USA.</title>
        <authorList>
            <person name="Schachtman D."/>
        </authorList>
    </citation>
    <scope>NUCLEOTIDE SEQUENCE [LARGE SCALE GENOMIC DNA]</scope>
    <source>
        <strain evidence="3 4">BE316</strain>
    </source>
</reference>
<dbReference type="InterPro" id="IPR052559">
    <property type="entry name" value="V-haloperoxidase"/>
</dbReference>
<dbReference type="InterPro" id="IPR016119">
    <property type="entry name" value="Br/Cl_peroxidase_C"/>
</dbReference>
<evidence type="ECO:0000313" key="4">
    <source>
        <dbReference type="Proteomes" id="UP001180825"/>
    </source>
</evidence>
<comment type="caution">
    <text evidence="3">The sequence shown here is derived from an EMBL/GenBank/DDBJ whole genome shotgun (WGS) entry which is preliminary data.</text>
</comment>
<name>A0ABU2AFY9_9BURK</name>
<dbReference type="Pfam" id="PF17897">
    <property type="entry name" value="VCPO_N"/>
    <property type="match status" value="1"/>
</dbReference>
<dbReference type="InterPro" id="IPR041067">
    <property type="entry name" value="VCPO_N"/>
</dbReference>
<proteinExistence type="predicted"/>
<organism evidence="3 4">
    <name type="scientific">Roseateles asaccharophilus</name>
    <dbReference type="NCBI Taxonomy" id="582607"/>
    <lineage>
        <taxon>Bacteria</taxon>
        <taxon>Pseudomonadati</taxon>
        <taxon>Pseudomonadota</taxon>
        <taxon>Betaproteobacteria</taxon>
        <taxon>Burkholderiales</taxon>
        <taxon>Sphaerotilaceae</taxon>
        <taxon>Roseateles</taxon>
    </lineage>
</organism>
<dbReference type="SUPFAM" id="SSF48317">
    <property type="entry name" value="Acid phosphatase/Vanadium-dependent haloperoxidase"/>
    <property type="match status" value="1"/>
</dbReference>
<dbReference type="CDD" id="cd03398">
    <property type="entry name" value="PAP2_haloperoxidase"/>
    <property type="match status" value="1"/>
</dbReference>
<dbReference type="PANTHER" id="PTHR34599:SF1">
    <property type="entry name" value="PHOSPHATIDIC ACID PHOSPHATASE TYPE 2_HALOPEROXIDASE DOMAIN-CONTAINING PROTEIN"/>
    <property type="match status" value="1"/>
</dbReference>
<dbReference type="Proteomes" id="UP001180825">
    <property type="component" value="Unassembled WGS sequence"/>
</dbReference>
<dbReference type="Gene3D" id="1.20.144.10">
    <property type="entry name" value="Phosphatidic acid phosphatase type 2/haloperoxidase"/>
    <property type="match status" value="1"/>
</dbReference>
<dbReference type="RefSeq" id="WP_310333119.1">
    <property type="nucleotide sequence ID" value="NZ_JAVDXV010000013.1"/>
</dbReference>